<dbReference type="eggNOG" id="KOG0533">
    <property type="taxonomic scope" value="Eukaryota"/>
</dbReference>
<evidence type="ECO:0000256" key="5">
    <source>
        <dbReference type="ARBA" id="ARBA00023242"/>
    </source>
</evidence>
<sequence length="337" mass="35674">MDARPHHALVAPRPPPPHGAFSLRVSPPIFYLAPAFPNPKKYPQFPTPTRNPNRISPPPPRRLLPSLANPSPAHREICPARAAMADTLDMTLDDIIKNNKKSNPSSGGGRRSRGGSASGGGSGSGGVGPTRRPFKRAGNRQAPYQPPKAPDAAWQHDMYPGVAAGGGSGGRVSAIETGTKLYISNLDFGVSNEDIKELFSELGDLKRSSINYDRSGRSKGTAEVVFARRADAVAAVKKYNNVQLDGKPMKIEIVGTNTPTAAAALPVVNGGQARNAVKSAPRGGPTGMPQRRPHQRGGGRRGGGSGGRRGKERSKPRSAEELDADLEKYHADAMQTN</sequence>
<dbReference type="GO" id="GO:0006406">
    <property type="term" value="P:mRNA export from nucleus"/>
    <property type="evidence" value="ECO:0000318"/>
    <property type="project" value="GO_Central"/>
</dbReference>
<comment type="subcellular location">
    <subcellularLocation>
        <location evidence="1">Nucleus</location>
    </subcellularLocation>
</comment>
<evidence type="ECO:0000256" key="1">
    <source>
        <dbReference type="ARBA" id="ARBA00004123"/>
    </source>
</evidence>
<name>K4AC96_SETIT</name>
<dbReference type="InterPro" id="IPR051229">
    <property type="entry name" value="ALYREF_mRNA_export"/>
</dbReference>
<dbReference type="Gramene" id="KQK91448">
    <property type="protein sequence ID" value="KQK91448"/>
    <property type="gene ID" value="SETIT_036503mg"/>
</dbReference>
<dbReference type="FunFam" id="3.30.70.330:FF:000273">
    <property type="entry name" value="THO complex subunit 4"/>
    <property type="match status" value="1"/>
</dbReference>
<evidence type="ECO:0000256" key="4">
    <source>
        <dbReference type="ARBA" id="ARBA00022884"/>
    </source>
</evidence>
<evidence type="ECO:0000313" key="10">
    <source>
        <dbReference type="Proteomes" id="UP000004995"/>
    </source>
</evidence>
<dbReference type="GO" id="GO:0005634">
    <property type="term" value="C:nucleus"/>
    <property type="evidence" value="ECO:0000318"/>
    <property type="project" value="GO_Central"/>
</dbReference>
<feature type="compositionally biased region" description="Basic and acidic residues" evidence="7">
    <location>
        <begin position="313"/>
        <end position="331"/>
    </location>
</feature>
<keyword evidence="3" id="KW-0509">mRNA transport</keyword>
<dbReference type="InterPro" id="IPR012677">
    <property type="entry name" value="Nucleotide-bd_a/b_plait_sf"/>
</dbReference>
<dbReference type="CDD" id="cd12680">
    <property type="entry name" value="RRM_THOC4"/>
    <property type="match status" value="1"/>
</dbReference>
<dbReference type="SMART" id="SM00360">
    <property type="entry name" value="RRM"/>
    <property type="match status" value="1"/>
</dbReference>
<keyword evidence="4 6" id="KW-0694">RNA-binding</keyword>
<dbReference type="FunCoup" id="K4AC96">
    <property type="interactions" value="2547"/>
</dbReference>
<keyword evidence="5" id="KW-0539">Nucleus</keyword>
<dbReference type="EMBL" id="AGNK02006040">
    <property type="status" value="NOT_ANNOTATED_CDS"/>
    <property type="molecule type" value="Genomic_DNA"/>
</dbReference>
<dbReference type="Pfam" id="PF13865">
    <property type="entry name" value="FoP_duplication"/>
    <property type="match status" value="1"/>
</dbReference>
<dbReference type="Proteomes" id="UP000004995">
    <property type="component" value="Unassembled WGS sequence"/>
</dbReference>
<evidence type="ECO:0000313" key="9">
    <source>
        <dbReference type="EnsemblPlants" id="KQK91448"/>
    </source>
</evidence>
<dbReference type="SMART" id="SM01218">
    <property type="entry name" value="FoP_duplication"/>
    <property type="match status" value="1"/>
</dbReference>
<dbReference type="GO" id="GO:0003729">
    <property type="term" value="F:mRNA binding"/>
    <property type="evidence" value="ECO:0000318"/>
    <property type="project" value="GO_Central"/>
</dbReference>
<dbReference type="Pfam" id="PF00076">
    <property type="entry name" value="RRM_1"/>
    <property type="match status" value="1"/>
</dbReference>
<keyword evidence="10" id="KW-1185">Reference proteome</keyword>
<evidence type="ECO:0000256" key="6">
    <source>
        <dbReference type="PROSITE-ProRule" id="PRU00176"/>
    </source>
</evidence>
<dbReference type="InParanoid" id="K4AC96"/>
<dbReference type="InterPro" id="IPR025715">
    <property type="entry name" value="FoP_C"/>
</dbReference>
<feature type="compositionally biased region" description="Low complexity" evidence="7">
    <location>
        <begin position="63"/>
        <end position="72"/>
    </location>
</feature>
<dbReference type="PROSITE" id="PS50102">
    <property type="entry name" value="RRM"/>
    <property type="match status" value="1"/>
</dbReference>
<dbReference type="STRING" id="4555.K4AC96"/>
<accession>K4AC96</accession>
<dbReference type="InterPro" id="IPR035979">
    <property type="entry name" value="RBD_domain_sf"/>
</dbReference>
<reference evidence="9" key="2">
    <citation type="submission" date="2018-08" db="UniProtKB">
        <authorList>
            <consortium name="EnsemblPlants"/>
        </authorList>
    </citation>
    <scope>IDENTIFICATION</scope>
    <source>
        <strain evidence="9">Yugu1</strain>
    </source>
</reference>
<evidence type="ECO:0000256" key="3">
    <source>
        <dbReference type="ARBA" id="ARBA00022816"/>
    </source>
</evidence>
<dbReference type="OMA" id="MADYWES"/>
<dbReference type="SUPFAM" id="SSF54928">
    <property type="entry name" value="RNA-binding domain, RBD"/>
    <property type="match status" value="1"/>
</dbReference>
<feature type="region of interest" description="Disordered" evidence="7">
    <location>
        <begin position="272"/>
        <end position="337"/>
    </location>
</feature>
<feature type="domain" description="RRM" evidence="8">
    <location>
        <begin position="179"/>
        <end position="256"/>
    </location>
</feature>
<dbReference type="InterPro" id="IPR000504">
    <property type="entry name" value="RRM_dom"/>
</dbReference>
<dbReference type="HOGENOM" id="CLU_052367_0_0_1"/>
<feature type="compositionally biased region" description="Gly residues" evidence="7">
    <location>
        <begin position="116"/>
        <end position="128"/>
    </location>
</feature>
<keyword evidence="2" id="KW-0813">Transport</keyword>
<proteinExistence type="predicted"/>
<feature type="region of interest" description="Disordered" evidence="7">
    <location>
        <begin position="1"/>
        <end position="24"/>
    </location>
</feature>
<dbReference type="Gene3D" id="3.30.70.330">
    <property type="match status" value="1"/>
</dbReference>
<evidence type="ECO:0000256" key="7">
    <source>
        <dbReference type="SAM" id="MobiDB-lite"/>
    </source>
</evidence>
<dbReference type="PANTHER" id="PTHR19965">
    <property type="entry name" value="RNA AND EXPORT FACTOR BINDING PROTEIN"/>
    <property type="match status" value="1"/>
</dbReference>
<dbReference type="EnsemblPlants" id="KQK91448">
    <property type="protein sequence ID" value="KQK91448"/>
    <property type="gene ID" value="SETIT_036503mg"/>
</dbReference>
<feature type="region of interest" description="Disordered" evidence="7">
    <location>
        <begin position="36"/>
        <end position="73"/>
    </location>
</feature>
<evidence type="ECO:0000256" key="2">
    <source>
        <dbReference type="ARBA" id="ARBA00022448"/>
    </source>
</evidence>
<reference evidence="10" key="1">
    <citation type="journal article" date="2012" name="Nat. Biotechnol.">
        <title>Reference genome sequence of the model plant Setaria.</title>
        <authorList>
            <person name="Bennetzen J.L."/>
            <person name="Schmutz J."/>
            <person name="Wang H."/>
            <person name="Percifield R."/>
            <person name="Hawkins J."/>
            <person name="Pontaroli A.C."/>
            <person name="Estep M."/>
            <person name="Feng L."/>
            <person name="Vaughn J.N."/>
            <person name="Grimwood J."/>
            <person name="Jenkins J."/>
            <person name="Barry K."/>
            <person name="Lindquist E."/>
            <person name="Hellsten U."/>
            <person name="Deshpande S."/>
            <person name="Wang X."/>
            <person name="Wu X."/>
            <person name="Mitros T."/>
            <person name="Triplett J."/>
            <person name="Yang X."/>
            <person name="Ye C.Y."/>
            <person name="Mauro-Herrera M."/>
            <person name="Wang L."/>
            <person name="Li P."/>
            <person name="Sharma M."/>
            <person name="Sharma R."/>
            <person name="Ronald P.C."/>
            <person name="Panaud O."/>
            <person name="Kellogg E.A."/>
            <person name="Brutnell T.P."/>
            <person name="Doust A.N."/>
            <person name="Tuskan G.A."/>
            <person name="Rokhsar D."/>
            <person name="Devos K.M."/>
        </authorList>
    </citation>
    <scope>NUCLEOTIDE SEQUENCE [LARGE SCALE GENOMIC DNA]</scope>
    <source>
        <strain evidence="10">cv. Yugu1</strain>
    </source>
</reference>
<protein>
    <recommendedName>
        <fullName evidence="8">RRM domain-containing protein</fullName>
    </recommendedName>
</protein>
<evidence type="ECO:0000259" key="8">
    <source>
        <dbReference type="PROSITE" id="PS50102"/>
    </source>
</evidence>
<dbReference type="AlphaFoldDB" id="K4AC96"/>
<dbReference type="PANTHER" id="PTHR19965:SF35">
    <property type="entry name" value="RNA ANNEALING PROTEIN YRA1"/>
    <property type="match status" value="1"/>
</dbReference>
<organism evidence="9 10">
    <name type="scientific">Setaria italica</name>
    <name type="common">Foxtail millet</name>
    <name type="synonym">Panicum italicum</name>
    <dbReference type="NCBI Taxonomy" id="4555"/>
    <lineage>
        <taxon>Eukaryota</taxon>
        <taxon>Viridiplantae</taxon>
        <taxon>Streptophyta</taxon>
        <taxon>Embryophyta</taxon>
        <taxon>Tracheophyta</taxon>
        <taxon>Spermatophyta</taxon>
        <taxon>Magnoliopsida</taxon>
        <taxon>Liliopsida</taxon>
        <taxon>Poales</taxon>
        <taxon>Poaceae</taxon>
        <taxon>PACMAD clade</taxon>
        <taxon>Panicoideae</taxon>
        <taxon>Panicodae</taxon>
        <taxon>Paniceae</taxon>
        <taxon>Cenchrinae</taxon>
        <taxon>Setaria</taxon>
    </lineage>
</organism>
<feature type="region of interest" description="Disordered" evidence="7">
    <location>
        <begin position="97"/>
        <end position="154"/>
    </location>
</feature>